<evidence type="ECO:0000313" key="5">
    <source>
        <dbReference type="WBParaSite" id="PDA_v2.g5646.t1"/>
    </source>
</evidence>
<dbReference type="InterPro" id="IPR037291">
    <property type="entry name" value="DUF4139"/>
</dbReference>
<feature type="region of interest" description="Disordered" evidence="2">
    <location>
        <begin position="286"/>
        <end position="331"/>
    </location>
</feature>
<organism evidence="4 5">
    <name type="scientific">Panagrolaimus davidi</name>
    <dbReference type="NCBI Taxonomy" id="227884"/>
    <lineage>
        <taxon>Eukaryota</taxon>
        <taxon>Metazoa</taxon>
        <taxon>Ecdysozoa</taxon>
        <taxon>Nematoda</taxon>
        <taxon>Chromadorea</taxon>
        <taxon>Rhabditida</taxon>
        <taxon>Tylenchina</taxon>
        <taxon>Panagrolaimomorpha</taxon>
        <taxon>Panagrolaimoidea</taxon>
        <taxon>Panagrolaimidae</taxon>
        <taxon>Panagrolaimus</taxon>
    </lineage>
</organism>
<name>A0A914R2K7_9BILA</name>
<feature type="region of interest" description="Disordered" evidence="2">
    <location>
        <begin position="504"/>
        <end position="539"/>
    </location>
</feature>
<protein>
    <submittedName>
        <fullName evidence="5">DUF4139 domain-containing protein</fullName>
    </submittedName>
</protein>
<feature type="compositionally biased region" description="Pro residues" evidence="2">
    <location>
        <begin position="322"/>
        <end position="331"/>
    </location>
</feature>
<keyword evidence="4" id="KW-1185">Reference proteome</keyword>
<dbReference type="AlphaFoldDB" id="A0A914R2K7"/>
<evidence type="ECO:0000256" key="2">
    <source>
        <dbReference type="SAM" id="MobiDB-lite"/>
    </source>
</evidence>
<dbReference type="WBParaSite" id="PDA_v2.g5646.t1">
    <property type="protein sequence ID" value="PDA_v2.g5646.t1"/>
    <property type="gene ID" value="PDA_v2.g5646"/>
</dbReference>
<evidence type="ECO:0000259" key="3">
    <source>
        <dbReference type="Pfam" id="PF13598"/>
    </source>
</evidence>
<sequence length="580" mass="64461">MPLKTIVPNSISVIGQGHATILDVSLQTKKAVASEQKMEEGQKLEAELKECEIKIAAEKDFFDVQNAKLSALKVLLNRYTDDKKDVFSLKESEYGFNKTVGINIMELLGFYEKNADEINTKIRESRERGKILEDEIQAIKTQKTRLTISNSTKSYISIKIDSETEKEEAELTLIYHVTDASWKPFYDIRVDTKTDLSQVTIYYYASVEQETGENWKNIELSLSTAQPCNNETLPKLGTTVVEFIQPINNGVHHGGSTFGFSKQPASSGSFFGIPHGAQPTGTGPLFGSNSQPQSSQGLFGSTQPTAGNALFGNRQPTAFTTPVPPPSPPPPPMKNVITVAEKEILSTTFTVPRKSTIPSDSSKHKVIIGIEKVVANIHHECVPSKDKKVYLMASVTNTIDYPLLSGFATVFIDNSLSTIFTLKTVLPGEKFDCALGVDKSVKVIYKPAVKTQTKLNSGVFSNYYSTSNEQKIVVKNTKKSGPICITLYEPIPKSTNERIKIRVTQPDPIKEKDSGKKKINGNEESEEDENGGMPEIGPFLDEKHNLMWTENIQAEEEKEFIIKWAVDYPIDEKIKFIEKK</sequence>
<evidence type="ECO:0000313" key="4">
    <source>
        <dbReference type="Proteomes" id="UP000887578"/>
    </source>
</evidence>
<dbReference type="Pfam" id="PF13598">
    <property type="entry name" value="DUF4139"/>
    <property type="match status" value="1"/>
</dbReference>
<dbReference type="NCBIfam" id="TIGR02231">
    <property type="entry name" value="mucoidy inhibitor MuiA family protein"/>
    <property type="match status" value="2"/>
</dbReference>
<feature type="compositionally biased region" description="Polar residues" evidence="2">
    <location>
        <begin position="287"/>
        <end position="306"/>
    </location>
</feature>
<dbReference type="PANTHER" id="PTHR31005">
    <property type="entry name" value="DUF4139 DOMAIN-CONTAINING PROTEIN"/>
    <property type="match status" value="1"/>
</dbReference>
<proteinExistence type="predicted"/>
<feature type="domain" description="DUF4139" evidence="3">
    <location>
        <begin position="171"/>
        <end position="569"/>
    </location>
</feature>
<reference evidence="5" key="1">
    <citation type="submission" date="2022-11" db="UniProtKB">
        <authorList>
            <consortium name="WormBaseParasite"/>
        </authorList>
    </citation>
    <scope>IDENTIFICATION</scope>
</reference>
<dbReference type="InterPro" id="IPR011935">
    <property type="entry name" value="CHP02231"/>
</dbReference>
<evidence type="ECO:0000256" key="1">
    <source>
        <dbReference type="SAM" id="Coils"/>
    </source>
</evidence>
<keyword evidence="1" id="KW-0175">Coiled coil</keyword>
<accession>A0A914R2K7</accession>
<dbReference type="PANTHER" id="PTHR31005:SF8">
    <property type="entry name" value="DUF4139 DOMAIN-CONTAINING PROTEIN"/>
    <property type="match status" value="1"/>
</dbReference>
<feature type="coiled-coil region" evidence="1">
    <location>
        <begin position="108"/>
        <end position="142"/>
    </location>
</feature>
<dbReference type="Proteomes" id="UP000887578">
    <property type="component" value="Unplaced"/>
</dbReference>